<feature type="region of interest" description="Disordered" evidence="8">
    <location>
        <begin position="1"/>
        <end position="61"/>
    </location>
</feature>
<evidence type="ECO:0000313" key="12">
    <source>
        <dbReference type="Proteomes" id="UP000051952"/>
    </source>
</evidence>
<dbReference type="CDD" id="cd00268">
    <property type="entry name" value="DEADc"/>
    <property type="match status" value="1"/>
</dbReference>
<accession>A0A0S4KKU4</accession>
<sequence length="695" mass="77466">MGIKGRKKRERERLAKQAEIAEDRDGEEYDSDDEDAPPPFLVFGNGPFAPPGSAPKMSQSQRFRMMDESVLERYRDDHANRKSSHIKKKRSRDEDEEVDEESLPLMHHFHDAEELVKLSQQQSLAKKQDITGCRFGHPLLGLDERVVTALLTEGFSRMTRIQERVLPLALEGYDILGQAKTGSGKTLAFSIPILHGAQTIVPKSPKSCLALILGPTKELCVQIHQILGNIAEHLNAAARQERSSGPLLGVRLITGGTSVLEERKALQSGSAHIVVGTPGRITDHVRHCVGWKLSTLRYLVLDEADRMLADGFQRDLDYIIGATPKSRQTLLFSATNSKSVHELARLSLSKTPLFIDTKSAEPKFVDEELANAVAPPFRVLQDVVDDNEAAIDEDGVPATSSTNDHAGEDIPSALHQFCALVPVEDRLRALYVFVKRVARVAKAMVFCSTVASTTFHCQMMGSVGFHNEVLMLHGQMKHRQRLATFAAFNEWSTGVLFCTDVAARGLDIPHVSWILQYDPPLDPTEYVHRIGRTARAGNVGNSLIFLTPEESRFIKYLTNFGIHMEAYPVPEKLPRIQEKLEHVLQLDPVVAKSAVIAYRAHVGAYLSHILKETFDVHRIDLDGLAKAFALTSTPNVSLPKTSAEEKQDYVKGKIKSLNKRKGQAIRHYEQMKTKQQWTDDGSFVGMSRPKRSLSM</sequence>
<dbReference type="PROSITE" id="PS51194">
    <property type="entry name" value="HELICASE_CTER"/>
    <property type="match status" value="1"/>
</dbReference>
<comment type="domain">
    <text evidence="7">The Q motif is unique to and characteristic of the DEAD box family of RNA helicases and controls ATP binding and hydrolysis.</text>
</comment>
<keyword evidence="2 6" id="KW-0378">Hydrolase</keyword>
<dbReference type="Pfam" id="PF00271">
    <property type="entry name" value="Helicase_C"/>
    <property type="match status" value="1"/>
</dbReference>
<keyword evidence="1 6" id="KW-0547">Nucleotide-binding</keyword>
<dbReference type="InterPro" id="IPR027417">
    <property type="entry name" value="P-loop_NTPase"/>
</dbReference>
<feature type="domain" description="Helicase ATP-binding" evidence="9">
    <location>
        <begin position="166"/>
        <end position="354"/>
    </location>
</feature>
<dbReference type="InterPro" id="IPR014001">
    <property type="entry name" value="Helicase_ATP-bd"/>
</dbReference>
<keyword evidence="5 7" id="KW-0694">RNA-binding</keyword>
<dbReference type="EMBL" id="CYKH01000786">
    <property type="protein sequence ID" value="CUI14229.1"/>
    <property type="molecule type" value="Genomic_DNA"/>
</dbReference>
<feature type="compositionally biased region" description="Basic residues" evidence="8">
    <location>
        <begin position="1"/>
        <end position="10"/>
    </location>
</feature>
<keyword evidence="12" id="KW-1185">Reference proteome</keyword>
<dbReference type="GO" id="GO:0003724">
    <property type="term" value="F:RNA helicase activity"/>
    <property type="evidence" value="ECO:0007669"/>
    <property type="project" value="UniProtKB-EC"/>
</dbReference>
<dbReference type="Proteomes" id="UP000051952">
    <property type="component" value="Unassembled WGS sequence"/>
</dbReference>
<reference evidence="12" key="1">
    <citation type="submission" date="2015-09" db="EMBL/GenBank/DDBJ databases">
        <authorList>
            <consortium name="Pathogen Informatics"/>
        </authorList>
    </citation>
    <scope>NUCLEOTIDE SEQUENCE [LARGE SCALE GENOMIC DNA]</scope>
    <source>
        <strain evidence="12">Lake Konstanz</strain>
    </source>
</reference>
<gene>
    <name evidence="11" type="ORF">BSAL_78685</name>
</gene>
<keyword evidence="3 6" id="KW-0347">Helicase</keyword>
<feature type="compositionally biased region" description="Basic residues" evidence="8">
    <location>
        <begin position="81"/>
        <end position="90"/>
    </location>
</feature>
<feature type="domain" description="Helicase C-terminal" evidence="10">
    <location>
        <begin position="426"/>
        <end position="581"/>
    </location>
</feature>
<dbReference type="CDD" id="cd18787">
    <property type="entry name" value="SF2_C_DEAD"/>
    <property type="match status" value="1"/>
</dbReference>
<dbReference type="PROSITE" id="PS51192">
    <property type="entry name" value="HELICASE_ATP_BIND_1"/>
    <property type="match status" value="1"/>
</dbReference>
<dbReference type="OMA" id="CQMMGSV"/>
<dbReference type="GO" id="GO:0005524">
    <property type="term" value="F:ATP binding"/>
    <property type="evidence" value="ECO:0007669"/>
    <property type="project" value="UniProtKB-UniRule"/>
</dbReference>
<dbReference type="Pfam" id="PF13959">
    <property type="entry name" value="CTE_SPB4"/>
    <property type="match status" value="1"/>
</dbReference>
<dbReference type="InterPro" id="IPR000629">
    <property type="entry name" value="RNA-helicase_DEAD-box_CS"/>
</dbReference>
<dbReference type="SMART" id="SM00487">
    <property type="entry name" value="DEXDc"/>
    <property type="match status" value="1"/>
</dbReference>
<dbReference type="EC" id="3.6.4.13" evidence="7"/>
<evidence type="ECO:0000313" key="11">
    <source>
        <dbReference type="EMBL" id="CUI14229.1"/>
    </source>
</evidence>
<comment type="catalytic activity">
    <reaction evidence="7">
        <text>ATP + H2O = ADP + phosphate + H(+)</text>
        <dbReference type="Rhea" id="RHEA:13065"/>
        <dbReference type="ChEBI" id="CHEBI:15377"/>
        <dbReference type="ChEBI" id="CHEBI:15378"/>
        <dbReference type="ChEBI" id="CHEBI:30616"/>
        <dbReference type="ChEBI" id="CHEBI:43474"/>
        <dbReference type="ChEBI" id="CHEBI:456216"/>
        <dbReference type="EC" id="3.6.4.13"/>
    </reaction>
</comment>
<evidence type="ECO:0000256" key="2">
    <source>
        <dbReference type="ARBA" id="ARBA00022801"/>
    </source>
</evidence>
<dbReference type="InterPro" id="IPR001650">
    <property type="entry name" value="Helicase_C-like"/>
</dbReference>
<evidence type="ECO:0000256" key="5">
    <source>
        <dbReference type="ARBA" id="ARBA00022884"/>
    </source>
</evidence>
<evidence type="ECO:0000256" key="6">
    <source>
        <dbReference type="RuleBase" id="RU000492"/>
    </source>
</evidence>
<dbReference type="PANTHER" id="PTHR24031">
    <property type="entry name" value="RNA HELICASE"/>
    <property type="match status" value="1"/>
</dbReference>
<dbReference type="GO" id="GO:0016887">
    <property type="term" value="F:ATP hydrolysis activity"/>
    <property type="evidence" value="ECO:0007669"/>
    <property type="project" value="RHEA"/>
</dbReference>
<evidence type="ECO:0000256" key="1">
    <source>
        <dbReference type="ARBA" id="ARBA00022741"/>
    </source>
</evidence>
<feature type="region of interest" description="Disordered" evidence="8">
    <location>
        <begin position="74"/>
        <end position="100"/>
    </location>
</feature>
<dbReference type="GO" id="GO:0003723">
    <property type="term" value="F:RNA binding"/>
    <property type="evidence" value="ECO:0007669"/>
    <property type="project" value="UniProtKB-UniRule"/>
</dbReference>
<organism evidence="11 12">
    <name type="scientific">Bodo saltans</name>
    <name type="common">Flagellated protozoan</name>
    <dbReference type="NCBI Taxonomy" id="75058"/>
    <lineage>
        <taxon>Eukaryota</taxon>
        <taxon>Discoba</taxon>
        <taxon>Euglenozoa</taxon>
        <taxon>Kinetoplastea</taxon>
        <taxon>Metakinetoplastina</taxon>
        <taxon>Eubodonida</taxon>
        <taxon>Bodonidae</taxon>
        <taxon>Bodo</taxon>
    </lineage>
</organism>
<feature type="compositionally biased region" description="Acidic residues" evidence="8">
    <location>
        <begin position="24"/>
        <end position="36"/>
    </location>
</feature>
<evidence type="ECO:0000256" key="7">
    <source>
        <dbReference type="RuleBase" id="RU365068"/>
    </source>
</evidence>
<dbReference type="SMART" id="SM01178">
    <property type="entry name" value="DUF4217"/>
    <property type="match status" value="1"/>
</dbReference>
<comment type="function">
    <text evidence="7">RNA helicase.</text>
</comment>
<evidence type="ECO:0000259" key="10">
    <source>
        <dbReference type="PROSITE" id="PS51194"/>
    </source>
</evidence>
<dbReference type="AlphaFoldDB" id="A0A0S4KKU4"/>
<dbReference type="VEuPathDB" id="TriTrypDB:BSAL_78685"/>
<dbReference type="InterPro" id="IPR025313">
    <property type="entry name" value="SPB4-like_CTE"/>
</dbReference>
<evidence type="ECO:0000256" key="3">
    <source>
        <dbReference type="ARBA" id="ARBA00022806"/>
    </source>
</evidence>
<comment type="similarity">
    <text evidence="6">Belongs to the DEAD box helicase family.</text>
</comment>
<proteinExistence type="inferred from homology"/>
<evidence type="ECO:0000259" key="9">
    <source>
        <dbReference type="PROSITE" id="PS51192"/>
    </source>
</evidence>
<dbReference type="PROSITE" id="PS00039">
    <property type="entry name" value="DEAD_ATP_HELICASE"/>
    <property type="match status" value="1"/>
</dbReference>
<keyword evidence="4 6" id="KW-0067">ATP-binding</keyword>
<dbReference type="InterPro" id="IPR011545">
    <property type="entry name" value="DEAD/DEAH_box_helicase_dom"/>
</dbReference>
<dbReference type="InterPro" id="IPR044742">
    <property type="entry name" value="DEAD/DEAH_RhlB"/>
</dbReference>
<dbReference type="SUPFAM" id="SSF52540">
    <property type="entry name" value="P-loop containing nucleoside triphosphate hydrolases"/>
    <property type="match status" value="1"/>
</dbReference>
<name>A0A0S4KKU4_BODSA</name>
<evidence type="ECO:0000256" key="4">
    <source>
        <dbReference type="ARBA" id="ARBA00022840"/>
    </source>
</evidence>
<dbReference type="Gene3D" id="3.40.50.300">
    <property type="entry name" value="P-loop containing nucleotide triphosphate hydrolases"/>
    <property type="match status" value="2"/>
</dbReference>
<feature type="compositionally biased region" description="Basic and acidic residues" evidence="8">
    <location>
        <begin position="11"/>
        <end position="23"/>
    </location>
</feature>
<dbReference type="SMART" id="SM00490">
    <property type="entry name" value="HELICc"/>
    <property type="match status" value="1"/>
</dbReference>
<evidence type="ECO:0000256" key="8">
    <source>
        <dbReference type="SAM" id="MobiDB-lite"/>
    </source>
</evidence>
<dbReference type="OrthoDB" id="7396459at2759"/>
<protein>
    <recommendedName>
        <fullName evidence="7">ATP-dependent RNA helicase</fullName>
        <ecNumber evidence="7">3.6.4.13</ecNumber>
    </recommendedName>
</protein>
<dbReference type="Pfam" id="PF00270">
    <property type="entry name" value="DEAD"/>
    <property type="match status" value="1"/>
</dbReference>